<gene>
    <name evidence="4" type="ORF">SOCE26_050830</name>
</gene>
<evidence type="ECO:0000256" key="1">
    <source>
        <dbReference type="ARBA" id="ARBA00005558"/>
    </source>
</evidence>
<dbReference type="Proteomes" id="UP000238348">
    <property type="component" value="Chromosome"/>
</dbReference>
<dbReference type="Gene3D" id="4.10.220.110">
    <property type="match status" value="1"/>
</dbReference>
<dbReference type="Pfam" id="PF04717">
    <property type="entry name" value="Phage_base_V"/>
    <property type="match status" value="1"/>
</dbReference>
<dbReference type="InterPro" id="IPR006531">
    <property type="entry name" value="Gp5/Vgr_OB"/>
</dbReference>
<dbReference type="SUPFAM" id="SSF69279">
    <property type="entry name" value="Phage tail proteins"/>
    <property type="match status" value="2"/>
</dbReference>
<feature type="domain" description="Gp5/Type VI secretion system Vgr C-terminal trimerisation" evidence="3">
    <location>
        <begin position="467"/>
        <end position="584"/>
    </location>
</feature>
<protein>
    <submittedName>
        <fullName evidence="4">Uncharacterized protein</fullName>
    </submittedName>
</protein>
<evidence type="ECO:0000313" key="5">
    <source>
        <dbReference type="Proteomes" id="UP000238348"/>
    </source>
</evidence>
<evidence type="ECO:0000313" key="4">
    <source>
        <dbReference type="EMBL" id="AUX43631.1"/>
    </source>
</evidence>
<evidence type="ECO:0000259" key="3">
    <source>
        <dbReference type="Pfam" id="PF22178"/>
    </source>
</evidence>
<dbReference type="NCBIfam" id="TIGR03361">
    <property type="entry name" value="VI_Rhs_Vgr"/>
    <property type="match status" value="1"/>
</dbReference>
<dbReference type="Gene3D" id="2.40.50.230">
    <property type="entry name" value="Gp5 N-terminal domain"/>
    <property type="match status" value="1"/>
</dbReference>
<proteinExistence type="inferred from homology"/>
<accession>A0A2L0EWE8</accession>
<dbReference type="InterPro" id="IPR017847">
    <property type="entry name" value="T6SS_RhsGE_Vgr_subset"/>
</dbReference>
<dbReference type="NCBIfam" id="TIGR01646">
    <property type="entry name" value="vgr_GE"/>
    <property type="match status" value="1"/>
</dbReference>
<dbReference type="OrthoDB" id="5479423at2"/>
<dbReference type="SUPFAM" id="SSF69255">
    <property type="entry name" value="gp5 N-terminal domain-like"/>
    <property type="match status" value="1"/>
</dbReference>
<dbReference type="Gene3D" id="2.30.110.50">
    <property type="match status" value="1"/>
</dbReference>
<dbReference type="RefSeq" id="WP_104982283.1">
    <property type="nucleotide sequence ID" value="NZ_CP012673.1"/>
</dbReference>
<dbReference type="AlphaFoldDB" id="A0A2L0EWE8"/>
<dbReference type="Pfam" id="PF22178">
    <property type="entry name" value="Gp5_trimer_C"/>
    <property type="match status" value="1"/>
</dbReference>
<dbReference type="SUPFAM" id="SSF69349">
    <property type="entry name" value="Phage fibre proteins"/>
    <property type="match status" value="2"/>
</dbReference>
<dbReference type="Pfam" id="PF05954">
    <property type="entry name" value="Phage_GPD"/>
    <property type="match status" value="1"/>
</dbReference>
<organism evidence="4 5">
    <name type="scientific">Sorangium cellulosum</name>
    <name type="common">Polyangium cellulosum</name>
    <dbReference type="NCBI Taxonomy" id="56"/>
    <lineage>
        <taxon>Bacteria</taxon>
        <taxon>Pseudomonadati</taxon>
        <taxon>Myxococcota</taxon>
        <taxon>Polyangia</taxon>
        <taxon>Polyangiales</taxon>
        <taxon>Polyangiaceae</taxon>
        <taxon>Sorangium</taxon>
    </lineage>
</organism>
<dbReference type="EMBL" id="CP012673">
    <property type="protein sequence ID" value="AUX43631.1"/>
    <property type="molecule type" value="Genomic_DNA"/>
</dbReference>
<sequence length="746" mass="79242">MASLVDLEHELTVDGAGYHVLWIEAHEPLDDIGVVRCEITDHAGGPAPAALVGKTLLITLSRPGGEQERKLVGYVVEAESTTSRGDEETGVRVTARPRIFRLTQRTDCRIFQDMPAPEIVKKVLVGAGVPEDAQRWQLAGTYPKRAYTAQYRETDFEFIRRLLSEEGIAFAVDSSSGADVVALFDADLGDIDGDKTIPHRPGDGLNAPGDAIGVVSCETSTAPGKVHLRDYDFEHPRVKLDANAEGDDDSERALEVYHYPGRFKVPAAGDHLAEVLLQSLRARRETVSASTNTLRLHPGRQFELEDHPYAPLNREYLVLGVRLALDLRSNAHQRQGEVGERVRLSFSAIPAATRYRPPRVPHAVAAPGAQVAVTTGPAGKEIHTDAHGRVKVLFPWDRLGKPDDSSSLWIRTCQIPLGGGMLTPRVGWEVYLNFTDGDPDLPFVFGRLYNGKTPPPYPLPQHKTRTAFQTATTPGGGSSNEIRMDDKAGSEEMFINASKDATVSAGNNATETVGNNETRSIGANHALSVTDSMSASIGANQAISVGADQTIHVSTFMADDVGSHSLSIGGNRDLKAGGDHKRTVTSASTLTIGGMQVDLVAGSADENGLATMDDKVGAALIELTASGRTVTVKESRTETVGAAKVILSGGGRAVDVGTGLKQKVAGAVLNKIGGDRADTTEGDFLEVAGGAQLIKATNVVFHADQLLSVVMGASTITLTPASVSIAGAKITIDGECDEVALLVTDN</sequence>
<feature type="domain" description="Gp5/Type VI secretion system Vgr protein OB-fold" evidence="2">
    <location>
        <begin position="384"/>
        <end position="449"/>
    </location>
</feature>
<dbReference type="Gene3D" id="3.55.50.10">
    <property type="entry name" value="Baseplate protein-like domains"/>
    <property type="match status" value="1"/>
</dbReference>
<dbReference type="InterPro" id="IPR054030">
    <property type="entry name" value="Gp5_Vgr_C"/>
</dbReference>
<evidence type="ECO:0000259" key="2">
    <source>
        <dbReference type="Pfam" id="PF04717"/>
    </source>
</evidence>
<comment type="similarity">
    <text evidence="1">Belongs to the VgrG protein family.</text>
</comment>
<reference evidence="4 5" key="1">
    <citation type="submission" date="2015-09" db="EMBL/GenBank/DDBJ databases">
        <title>Sorangium comparison.</title>
        <authorList>
            <person name="Zaburannyi N."/>
            <person name="Bunk B."/>
            <person name="Overmann J."/>
            <person name="Mueller R."/>
        </authorList>
    </citation>
    <scope>NUCLEOTIDE SEQUENCE [LARGE SCALE GENOMIC DNA]</scope>
    <source>
        <strain evidence="4 5">So ce26</strain>
    </source>
</reference>
<dbReference type="InterPro" id="IPR037026">
    <property type="entry name" value="Vgr_OB-fold_dom_sf"/>
</dbReference>
<name>A0A2L0EWE8_SORCE</name>
<dbReference type="InterPro" id="IPR006533">
    <property type="entry name" value="T6SS_Vgr_RhsGE"/>
</dbReference>